<keyword evidence="3" id="KW-0488">Methylation</keyword>
<sequence>MALPGAPRSARRFSGLQSKILSLVLIPLLLVTAVLVAAFALGQQAATRQAVAEQRSQLIQARKDKVKSIVESTYSAIRPIVNDRTLGRQAKRQQVYRLLQNVRFDGDNYVWAYDYDGTSTVRGGDAGFVGTNRYDMQDQDGTYIVQDLIETGRSGGGFYRYRWEHPQTGEVGPKQSYIMNIPALGWVMGAGVYTHDIERIMAGVRADANDTMQKSMFTAVLVALGLFLAAALTAAWLVRRLVRPINRTAEAMRDIAQGRGDLTQRLEVTTRDEIGALAEQFNAFVTRMQQTLLDVRRSVYQVHHGASEMAQGSEELATRTEQAASNLQQTSSSMEEITSTVNHSAESAQQANQLATSTVAVARQGGEAMDEVEQNMDNLSDSAARISEIITMIDGIAFQTNILALNASVEAARAGEHGRGFAVVASEVRNLASRSAEASSEIRDLISTAVTHSQHGSEAVKRAGATIREIVQSVTQVTDVIAEISAGAKEQSAGIGQVNTAVTEMDTMTQQNASMVQQTSSTAESMRDQAAHLSELVDTFVLGDDDANPVPHRPAAPSPAARTRPAPALSHSAQDDWEEF</sequence>
<dbReference type="PANTHER" id="PTHR43531:SF14">
    <property type="entry name" value="METHYL-ACCEPTING CHEMOTAXIS PROTEIN I-RELATED"/>
    <property type="match status" value="1"/>
</dbReference>
<dbReference type="InterPro" id="IPR033480">
    <property type="entry name" value="sCache_2"/>
</dbReference>
<organism evidence="13 14">
    <name type="scientific">Halomonas cibimaris</name>
    <dbReference type="NCBI Taxonomy" id="657012"/>
    <lineage>
        <taxon>Bacteria</taxon>
        <taxon>Pseudomonadati</taxon>
        <taxon>Pseudomonadota</taxon>
        <taxon>Gammaproteobacteria</taxon>
        <taxon>Oceanospirillales</taxon>
        <taxon>Halomonadaceae</taxon>
        <taxon>Halomonas</taxon>
    </lineage>
</organism>
<keyword evidence="5 10" id="KW-1133">Transmembrane helix</keyword>
<dbReference type="SMART" id="SM00283">
    <property type="entry name" value="MA"/>
    <property type="match status" value="1"/>
</dbReference>
<dbReference type="SMART" id="SM01049">
    <property type="entry name" value="Cache_2"/>
    <property type="match status" value="1"/>
</dbReference>
<protein>
    <recommendedName>
        <fullName evidence="15">Chemotaxis protein</fullName>
    </recommendedName>
</protein>
<keyword evidence="14" id="KW-1185">Reference proteome</keyword>
<evidence type="ECO:0000256" key="10">
    <source>
        <dbReference type="SAM" id="Phobius"/>
    </source>
</evidence>
<dbReference type="Pfam" id="PF17200">
    <property type="entry name" value="sCache_2"/>
    <property type="match status" value="1"/>
</dbReference>
<keyword evidence="6 10" id="KW-0472">Membrane</keyword>
<comment type="caution">
    <text evidence="13">The sequence shown here is derived from an EMBL/GenBank/DDBJ whole genome shotgun (WGS) entry which is preliminary data.</text>
</comment>
<feature type="transmembrane region" description="Helical" evidence="10">
    <location>
        <begin position="215"/>
        <end position="238"/>
    </location>
</feature>
<dbReference type="CDD" id="cd11386">
    <property type="entry name" value="MCP_signal"/>
    <property type="match status" value="1"/>
</dbReference>
<comment type="subcellular location">
    <subcellularLocation>
        <location evidence="1">Cell membrane</location>
        <topology evidence="1">Multi-pass membrane protein</topology>
    </subcellularLocation>
</comment>
<dbReference type="Gene3D" id="1.10.287.950">
    <property type="entry name" value="Methyl-accepting chemotaxis protein"/>
    <property type="match status" value="1"/>
</dbReference>
<dbReference type="SUPFAM" id="SSF58104">
    <property type="entry name" value="Methyl-accepting chemotaxis protein (MCP) signaling domain"/>
    <property type="match status" value="1"/>
</dbReference>
<feature type="compositionally biased region" description="Polar residues" evidence="9">
    <location>
        <begin position="319"/>
        <end position="352"/>
    </location>
</feature>
<evidence type="ECO:0000256" key="8">
    <source>
        <dbReference type="PROSITE-ProRule" id="PRU00284"/>
    </source>
</evidence>
<evidence type="ECO:0000256" key="9">
    <source>
        <dbReference type="SAM" id="MobiDB-lite"/>
    </source>
</evidence>
<dbReference type="InterPro" id="IPR051310">
    <property type="entry name" value="MCP_chemotaxis"/>
</dbReference>
<feature type="domain" description="HAMP" evidence="12">
    <location>
        <begin position="239"/>
        <end position="293"/>
    </location>
</feature>
<evidence type="ECO:0000256" key="7">
    <source>
        <dbReference type="ARBA" id="ARBA00029447"/>
    </source>
</evidence>
<evidence type="ECO:0000256" key="6">
    <source>
        <dbReference type="ARBA" id="ARBA00023136"/>
    </source>
</evidence>
<reference evidence="14" key="1">
    <citation type="journal article" date="2019" name="Int. J. Syst. Evol. Microbiol.">
        <title>The Global Catalogue of Microorganisms (GCM) 10K type strain sequencing project: providing services to taxonomists for standard genome sequencing and annotation.</title>
        <authorList>
            <consortium name="The Broad Institute Genomics Platform"/>
            <consortium name="The Broad Institute Genome Sequencing Center for Infectious Disease"/>
            <person name="Wu L."/>
            <person name="Ma J."/>
        </authorList>
    </citation>
    <scope>NUCLEOTIDE SEQUENCE [LARGE SCALE GENOMIC DNA]</scope>
    <source>
        <strain evidence="14">JCM 16914</strain>
    </source>
</reference>
<dbReference type="EMBL" id="BAAAZT010000076">
    <property type="protein sequence ID" value="GAA3909737.1"/>
    <property type="molecule type" value="Genomic_DNA"/>
</dbReference>
<accession>A0ABP7M1J9</accession>
<dbReference type="PROSITE" id="PS50111">
    <property type="entry name" value="CHEMOTAXIS_TRANSDUC_2"/>
    <property type="match status" value="1"/>
</dbReference>
<evidence type="ECO:0000256" key="1">
    <source>
        <dbReference type="ARBA" id="ARBA00004651"/>
    </source>
</evidence>
<dbReference type="PANTHER" id="PTHR43531">
    <property type="entry name" value="PROTEIN ICFG"/>
    <property type="match status" value="1"/>
</dbReference>
<keyword evidence="4 10" id="KW-0812">Transmembrane</keyword>
<dbReference type="RefSeq" id="WP_344704859.1">
    <property type="nucleotide sequence ID" value="NZ_BAAAZT010000076.1"/>
</dbReference>
<evidence type="ECO:0000256" key="5">
    <source>
        <dbReference type="ARBA" id="ARBA00022989"/>
    </source>
</evidence>
<feature type="transmembrane region" description="Helical" evidence="10">
    <location>
        <begin position="20"/>
        <end position="41"/>
    </location>
</feature>
<evidence type="ECO:0000256" key="3">
    <source>
        <dbReference type="ARBA" id="ARBA00022481"/>
    </source>
</evidence>
<name>A0ABP7M1J9_9GAMM</name>
<dbReference type="SMART" id="SM00304">
    <property type="entry name" value="HAMP"/>
    <property type="match status" value="1"/>
</dbReference>
<dbReference type="InterPro" id="IPR003660">
    <property type="entry name" value="HAMP_dom"/>
</dbReference>
<dbReference type="InterPro" id="IPR004089">
    <property type="entry name" value="MCPsignal_dom"/>
</dbReference>
<evidence type="ECO:0000259" key="12">
    <source>
        <dbReference type="PROSITE" id="PS50885"/>
    </source>
</evidence>
<dbReference type="PROSITE" id="PS50885">
    <property type="entry name" value="HAMP"/>
    <property type="match status" value="1"/>
</dbReference>
<evidence type="ECO:0008006" key="15">
    <source>
        <dbReference type="Google" id="ProtNLM"/>
    </source>
</evidence>
<dbReference type="Proteomes" id="UP001500133">
    <property type="component" value="Unassembled WGS sequence"/>
</dbReference>
<comment type="similarity">
    <text evidence="7">Belongs to the methyl-accepting chemotaxis (MCP) protein family.</text>
</comment>
<dbReference type="Pfam" id="PF00015">
    <property type="entry name" value="MCPsignal"/>
    <property type="match status" value="1"/>
</dbReference>
<feature type="domain" description="Methyl-accepting transducer" evidence="11">
    <location>
        <begin position="298"/>
        <end position="527"/>
    </location>
</feature>
<gene>
    <name evidence="13" type="ORF">GCM10022228_20650</name>
</gene>
<evidence type="ECO:0000256" key="2">
    <source>
        <dbReference type="ARBA" id="ARBA00022475"/>
    </source>
</evidence>
<dbReference type="Pfam" id="PF00672">
    <property type="entry name" value="HAMP"/>
    <property type="match status" value="1"/>
</dbReference>
<evidence type="ECO:0000313" key="13">
    <source>
        <dbReference type="EMBL" id="GAA3909737.1"/>
    </source>
</evidence>
<evidence type="ECO:0000313" key="14">
    <source>
        <dbReference type="Proteomes" id="UP001500133"/>
    </source>
</evidence>
<evidence type="ECO:0000259" key="11">
    <source>
        <dbReference type="PROSITE" id="PS50111"/>
    </source>
</evidence>
<keyword evidence="2" id="KW-1003">Cell membrane</keyword>
<dbReference type="Gene3D" id="3.30.450.20">
    <property type="entry name" value="PAS domain"/>
    <property type="match status" value="1"/>
</dbReference>
<evidence type="ECO:0000256" key="4">
    <source>
        <dbReference type="ARBA" id="ARBA00022692"/>
    </source>
</evidence>
<dbReference type="CDD" id="cd06225">
    <property type="entry name" value="HAMP"/>
    <property type="match status" value="1"/>
</dbReference>
<feature type="region of interest" description="Disordered" evidence="9">
    <location>
        <begin position="310"/>
        <end position="352"/>
    </location>
</feature>
<keyword evidence="8" id="KW-0807">Transducer</keyword>
<feature type="compositionally biased region" description="Low complexity" evidence="9">
    <location>
        <begin position="558"/>
        <end position="568"/>
    </location>
</feature>
<feature type="region of interest" description="Disordered" evidence="9">
    <location>
        <begin position="542"/>
        <end position="580"/>
    </location>
</feature>
<proteinExistence type="inferred from homology"/>